<reference evidence="9" key="2">
    <citation type="journal article" date="2022" name="Hortic Res">
        <title>The genome of Dioscorea zingiberensis sheds light on the biosynthesis, origin and evolution of the medicinally important diosgenin saponins.</title>
        <authorList>
            <person name="Li Y."/>
            <person name="Tan C."/>
            <person name="Li Z."/>
            <person name="Guo J."/>
            <person name="Li S."/>
            <person name="Chen X."/>
            <person name="Wang C."/>
            <person name="Dai X."/>
            <person name="Yang H."/>
            <person name="Song W."/>
            <person name="Hou L."/>
            <person name="Xu J."/>
            <person name="Tong Z."/>
            <person name="Xu A."/>
            <person name="Yuan X."/>
            <person name="Wang W."/>
            <person name="Yang Q."/>
            <person name="Chen L."/>
            <person name="Sun Z."/>
            <person name="Wang K."/>
            <person name="Pan B."/>
            <person name="Chen J."/>
            <person name="Bao Y."/>
            <person name="Liu F."/>
            <person name="Qi X."/>
            <person name="Gang D.R."/>
            <person name="Wen J."/>
            <person name="Li J."/>
        </authorList>
    </citation>
    <scope>NUCLEOTIDE SEQUENCE</scope>
    <source>
        <strain evidence="9">Dzin_1.0</strain>
    </source>
</reference>
<dbReference type="EMBL" id="JAGGNH010000001">
    <property type="protein sequence ID" value="KAJ0988280.1"/>
    <property type="molecule type" value="Genomic_DNA"/>
</dbReference>
<comment type="similarity">
    <text evidence="2">Belongs to the COX16 family.</text>
</comment>
<keyword evidence="5 8" id="KW-1133">Transmembrane helix</keyword>
<evidence type="ECO:0000256" key="2">
    <source>
        <dbReference type="ARBA" id="ARBA00008370"/>
    </source>
</evidence>
<keyword evidence="6" id="KW-0496">Mitochondrion</keyword>
<proteinExistence type="inferred from homology"/>
<evidence type="ECO:0000256" key="3">
    <source>
        <dbReference type="ARBA" id="ARBA00022692"/>
    </source>
</evidence>
<keyword evidence="10" id="KW-1185">Reference proteome</keyword>
<evidence type="ECO:0000256" key="1">
    <source>
        <dbReference type="ARBA" id="ARBA00004434"/>
    </source>
</evidence>
<comment type="caution">
    <text evidence="9">The sequence shown here is derived from an EMBL/GenBank/DDBJ whole genome shotgun (WGS) entry which is preliminary data.</text>
</comment>
<sequence>MFRALGHSTTRGRLLMGLEDTTEKKGRAEAVALGLDEMARAFGEMDGRRRDEEAAAMEKDGDDAVDKSARRCSVGWRRLTESREAIVMTDSKVNVAQKVDQGDSPAKILRSATQFKRWGRKYPFLRYGLPLISLTVLGSVGLAHLIQGSKEVTKEKDDLEWEMIESTKALSRTGPMDGYKPKKFSLEEELKALQERVDIYNYEYKKIPRPNEGNTNAK</sequence>
<dbReference type="OrthoDB" id="5516033at2759"/>
<dbReference type="GO" id="GO:0005743">
    <property type="term" value="C:mitochondrial inner membrane"/>
    <property type="evidence" value="ECO:0007669"/>
    <property type="project" value="UniProtKB-SubCell"/>
</dbReference>
<dbReference type="Proteomes" id="UP001085076">
    <property type="component" value="Miscellaneous, Linkage group lg01"/>
</dbReference>
<gene>
    <name evidence="9" type="ORF">J5N97_006636</name>
</gene>
<name>A0A9D5DA99_9LILI</name>
<evidence type="ECO:0000313" key="9">
    <source>
        <dbReference type="EMBL" id="KAJ0988280.1"/>
    </source>
</evidence>
<dbReference type="InterPro" id="IPR020164">
    <property type="entry name" value="Cyt_c_Oxase_assmbl_COX16"/>
</dbReference>
<evidence type="ECO:0000256" key="8">
    <source>
        <dbReference type="SAM" id="Phobius"/>
    </source>
</evidence>
<evidence type="ECO:0000256" key="7">
    <source>
        <dbReference type="ARBA" id="ARBA00023136"/>
    </source>
</evidence>
<keyword evidence="7 8" id="KW-0472">Membrane</keyword>
<dbReference type="Pfam" id="PF14138">
    <property type="entry name" value="COX16"/>
    <property type="match status" value="1"/>
</dbReference>
<accession>A0A9D5DA99</accession>
<organism evidence="9 10">
    <name type="scientific">Dioscorea zingiberensis</name>
    <dbReference type="NCBI Taxonomy" id="325984"/>
    <lineage>
        <taxon>Eukaryota</taxon>
        <taxon>Viridiplantae</taxon>
        <taxon>Streptophyta</taxon>
        <taxon>Embryophyta</taxon>
        <taxon>Tracheophyta</taxon>
        <taxon>Spermatophyta</taxon>
        <taxon>Magnoliopsida</taxon>
        <taxon>Liliopsida</taxon>
        <taxon>Dioscoreales</taxon>
        <taxon>Dioscoreaceae</taxon>
        <taxon>Dioscorea</taxon>
    </lineage>
</organism>
<evidence type="ECO:0000256" key="6">
    <source>
        <dbReference type="ARBA" id="ARBA00023128"/>
    </source>
</evidence>
<feature type="transmembrane region" description="Helical" evidence="8">
    <location>
        <begin position="124"/>
        <end position="146"/>
    </location>
</feature>
<keyword evidence="4" id="KW-0999">Mitochondrion inner membrane</keyword>
<evidence type="ECO:0000256" key="5">
    <source>
        <dbReference type="ARBA" id="ARBA00022989"/>
    </source>
</evidence>
<protein>
    <submittedName>
        <fullName evidence="9">Uncharacterized protein</fullName>
    </submittedName>
</protein>
<evidence type="ECO:0000256" key="4">
    <source>
        <dbReference type="ARBA" id="ARBA00022792"/>
    </source>
</evidence>
<dbReference type="AlphaFoldDB" id="A0A9D5DA99"/>
<evidence type="ECO:0000313" key="10">
    <source>
        <dbReference type="Proteomes" id="UP001085076"/>
    </source>
</evidence>
<reference evidence="9" key="1">
    <citation type="submission" date="2021-03" db="EMBL/GenBank/DDBJ databases">
        <authorList>
            <person name="Li Z."/>
            <person name="Yang C."/>
        </authorList>
    </citation>
    <scope>NUCLEOTIDE SEQUENCE</scope>
    <source>
        <strain evidence="9">Dzin_1.0</strain>
        <tissue evidence="9">Leaf</tissue>
    </source>
</reference>
<comment type="subcellular location">
    <subcellularLocation>
        <location evidence="1">Mitochondrion inner membrane</location>
        <topology evidence="1">Single-pass membrane protein</topology>
    </subcellularLocation>
</comment>
<keyword evidence="3 8" id="KW-0812">Transmembrane</keyword>